<evidence type="ECO:0000256" key="18">
    <source>
        <dbReference type="ARBA" id="ARBA00066561"/>
    </source>
</evidence>
<sequence>MGGAPPPSEAWRGSLNVSYNVGPGFLATRASWRVRMLVRTQNQVRRIYNVVGTIHGAVEPDRWVILGGHRDTWVFGGIDPMTGAATLQEVAKVTGAMRRSGWRPRRSLKLCSWDAEEFGLQGSTEWVEDKAQVLLSRAVAYINADSAIEGNFTLRVDSSPMLHRLVYSVAKQVPSPDEGQEGRSLYDTWLARDPSSTNRSLPNINKLGSGSDFEAFFQRLGISAARARYTKNKRGPRYSGYPAYHSASETFDLVERFYDGGFPRHLAVARVRGLLALALAAAPLLPLDCRDYGPQLRSHAEAVAAVARTRGVEAGPGFASLFQAIDNFTAAAENFHAAIGGLDMENVMALRMANDRLMLLERAFTDPLGLPGRPFYRHVVFAPSSHNKYAGEAFPGVYDSLFIADAAEARTETERNLAVAAFTVQAAAGTLA</sequence>
<dbReference type="GO" id="GO:0004181">
    <property type="term" value="F:metallocarboxypeptidase activity"/>
    <property type="evidence" value="ECO:0007669"/>
    <property type="project" value="UniProtKB-EC"/>
</dbReference>
<evidence type="ECO:0000256" key="2">
    <source>
        <dbReference type="ARBA" id="ARBA00004606"/>
    </source>
</evidence>
<dbReference type="AlphaFoldDB" id="A0AAJ7XH59"/>
<evidence type="ECO:0000256" key="10">
    <source>
        <dbReference type="ARBA" id="ARBA00022968"/>
    </source>
</evidence>
<evidence type="ECO:0000313" key="21">
    <source>
        <dbReference type="Proteomes" id="UP001318040"/>
    </source>
</evidence>
<evidence type="ECO:0000259" key="20">
    <source>
        <dbReference type="Pfam" id="PF04389"/>
    </source>
</evidence>
<name>A0AAJ7XH59_PETMA</name>
<dbReference type="SUPFAM" id="SSF53187">
    <property type="entry name" value="Zn-dependent exopeptidases"/>
    <property type="match status" value="1"/>
</dbReference>
<dbReference type="Gene3D" id="3.40.630.10">
    <property type="entry name" value="Zn peptidases"/>
    <property type="match status" value="1"/>
</dbReference>
<dbReference type="GO" id="GO:0006508">
    <property type="term" value="P:proteolysis"/>
    <property type="evidence" value="ECO:0007669"/>
    <property type="project" value="UniProtKB-KW"/>
</dbReference>
<dbReference type="Proteomes" id="UP001318040">
    <property type="component" value="Chromosome 67"/>
</dbReference>
<reference evidence="22" key="1">
    <citation type="submission" date="2025-08" db="UniProtKB">
        <authorList>
            <consortium name="RefSeq"/>
        </authorList>
    </citation>
    <scope>IDENTIFICATION</scope>
    <source>
        <tissue evidence="22">Sperm</tissue>
    </source>
</reference>
<feature type="domain" description="Transferrin receptor-like dimerisation" evidence="19">
    <location>
        <begin position="318"/>
        <end position="431"/>
    </location>
</feature>
<dbReference type="FunFam" id="3.40.630.10:FF:000009">
    <property type="entry name" value="N-acetylated-alpha-linked acidic dipeptidase 2"/>
    <property type="match status" value="1"/>
</dbReference>
<evidence type="ECO:0000256" key="9">
    <source>
        <dbReference type="ARBA" id="ARBA00022833"/>
    </source>
</evidence>
<evidence type="ECO:0000256" key="6">
    <source>
        <dbReference type="ARBA" id="ARBA00022692"/>
    </source>
</evidence>
<keyword evidence="15" id="KW-0325">Glycoprotein</keyword>
<dbReference type="CDD" id="cd08022">
    <property type="entry name" value="M28_PSMA_like"/>
    <property type="match status" value="1"/>
</dbReference>
<evidence type="ECO:0000256" key="16">
    <source>
        <dbReference type="ARBA" id="ARBA00023268"/>
    </source>
</evidence>
<evidence type="ECO:0000256" key="17">
    <source>
        <dbReference type="ARBA" id="ARBA00052003"/>
    </source>
</evidence>
<keyword evidence="5" id="KW-0645">Protease</keyword>
<keyword evidence="7" id="KW-0479">Metal-binding</keyword>
<comment type="catalytic activity">
    <reaction evidence="17">
        <text>Release of an unsubstituted, C-terminal glutamyl residue, typically from Ac-Asp-Glu or folylpoly-gamma-glutamates.</text>
        <dbReference type="EC" id="3.4.17.21"/>
    </reaction>
</comment>
<keyword evidence="14" id="KW-0472">Membrane</keyword>
<dbReference type="EC" id="3.4.17.21" evidence="18"/>
<protein>
    <recommendedName>
        <fullName evidence="18">glutamate carboxypeptidase II</fullName>
        <ecNumber evidence="18">3.4.17.21</ecNumber>
    </recommendedName>
</protein>
<dbReference type="InterPro" id="IPR007365">
    <property type="entry name" value="TFR-like_dimer_dom"/>
</dbReference>
<feature type="domain" description="Peptidase M28" evidence="20">
    <location>
        <begin position="49"/>
        <end position="252"/>
    </location>
</feature>
<evidence type="ECO:0000259" key="19">
    <source>
        <dbReference type="Pfam" id="PF04253"/>
    </source>
</evidence>
<keyword evidence="8" id="KW-0378">Hydrolase</keyword>
<dbReference type="KEGG" id="pmrn:116956822"/>
<evidence type="ECO:0000256" key="3">
    <source>
        <dbReference type="ARBA" id="ARBA00005634"/>
    </source>
</evidence>
<evidence type="ECO:0000256" key="4">
    <source>
        <dbReference type="ARBA" id="ARBA00022645"/>
    </source>
</evidence>
<comment type="cofactor">
    <cofactor evidence="1">
        <name>Zn(2+)</name>
        <dbReference type="ChEBI" id="CHEBI:29105"/>
    </cofactor>
</comment>
<evidence type="ECO:0000256" key="13">
    <source>
        <dbReference type="ARBA" id="ARBA00023049"/>
    </source>
</evidence>
<dbReference type="FunFam" id="1.20.930.40:FF:000001">
    <property type="entry name" value="N-acetylated-alpha-linked acidic dipeptidase 2"/>
    <property type="match status" value="1"/>
</dbReference>
<dbReference type="RefSeq" id="XP_032834559.1">
    <property type="nucleotide sequence ID" value="XM_032978668.1"/>
</dbReference>
<proteinExistence type="inferred from homology"/>
<evidence type="ECO:0000256" key="15">
    <source>
        <dbReference type="ARBA" id="ARBA00023180"/>
    </source>
</evidence>
<organism evidence="21 22">
    <name type="scientific">Petromyzon marinus</name>
    <name type="common">Sea lamprey</name>
    <dbReference type="NCBI Taxonomy" id="7757"/>
    <lineage>
        <taxon>Eukaryota</taxon>
        <taxon>Metazoa</taxon>
        <taxon>Chordata</taxon>
        <taxon>Craniata</taxon>
        <taxon>Vertebrata</taxon>
        <taxon>Cyclostomata</taxon>
        <taxon>Hyperoartia</taxon>
        <taxon>Petromyzontiformes</taxon>
        <taxon>Petromyzontidae</taxon>
        <taxon>Petromyzon</taxon>
    </lineage>
</organism>
<dbReference type="InterPro" id="IPR036757">
    <property type="entry name" value="TFR-like_dimer_dom_sf"/>
</dbReference>
<evidence type="ECO:0000256" key="1">
    <source>
        <dbReference type="ARBA" id="ARBA00001947"/>
    </source>
</evidence>
<dbReference type="GO" id="GO:0016805">
    <property type="term" value="F:dipeptidase activity"/>
    <property type="evidence" value="ECO:0007669"/>
    <property type="project" value="UniProtKB-KW"/>
</dbReference>
<dbReference type="Gene3D" id="1.20.930.40">
    <property type="entry name" value="Transferrin receptor-like, dimerisation domain"/>
    <property type="match status" value="1"/>
</dbReference>
<keyword evidence="9" id="KW-0862">Zinc</keyword>
<dbReference type="Pfam" id="PF04389">
    <property type="entry name" value="Peptidase_M28"/>
    <property type="match status" value="1"/>
</dbReference>
<evidence type="ECO:0000256" key="7">
    <source>
        <dbReference type="ARBA" id="ARBA00022723"/>
    </source>
</evidence>
<evidence type="ECO:0000313" key="22">
    <source>
        <dbReference type="RefSeq" id="XP_032834559.1"/>
    </source>
</evidence>
<evidence type="ECO:0000256" key="11">
    <source>
        <dbReference type="ARBA" id="ARBA00022989"/>
    </source>
</evidence>
<dbReference type="Pfam" id="PF04253">
    <property type="entry name" value="TFR_dimer"/>
    <property type="match status" value="1"/>
</dbReference>
<keyword evidence="6" id="KW-0812">Transmembrane</keyword>
<evidence type="ECO:0000256" key="5">
    <source>
        <dbReference type="ARBA" id="ARBA00022670"/>
    </source>
</evidence>
<evidence type="ECO:0000256" key="8">
    <source>
        <dbReference type="ARBA" id="ARBA00022801"/>
    </source>
</evidence>
<dbReference type="InterPro" id="IPR007484">
    <property type="entry name" value="Peptidase_M28"/>
</dbReference>
<keyword evidence="12" id="KW-0224">Dipeptidase</keyword>
<comment type="subcellular location">
    <subcellularLocation>
        <location evidence="2">Membrane</location>
        <topology evidence="2">Single-pass type II membrane protein</topology>
    </subcellularLocation>
</comment>
<dbReference type="GO" id="GO:0016020">
    <property type="term" value="C:membrane"/>
    <property type="evidence" value="ECO:0007669"/>
    <property type="project" value="UniProtKB-SubCell"/>
</dbReference>
<keyword evidence="16" id="KW-0511">Multifunctional enzyme</keyword>
<dbReference type="PANTHER" id="PTHR10404">
    <property type="entry name" value="N-ACETYLATED-ALPHA-LINKED ACIDIC DIPEPTIDASE"/>
    <property type="match status" value="1"/>
</dbReference>
<dbReference type="GO" id="GO:0046872">
    <property type="term" value="F:metal ion binding"/>
    <property type="evidence" value="ECO:0007669"/>
    <property type="project" value="UniProtKB-KW"/>
</dbReference>
<keyword evidence="21" id="KW-1185">Reference proteome</keyword>
<dbReference type="SUPFAM" id="SSF47672">
    <property type="entry name" value="Transferrin receptor-like dimerisation domain"/>
    <property type="match status" value="1"/>
</dbReference>
<comment type="similarity">
    <text evidence="3">Belongs to the peptidase M28 family. M28B subfamily.</text>
</comment>
<keyword evidence="11" id="KW-1133">Transmembrane helix</keyword>
<accession>A0AAJ7XH59</accession>
<keyword evidence="13" id="KW-0482">Metalloprotease</keyword>
<dbReference type="PANTHER" id="PTHR10404:SF36">
    <property type="entry name" value="GLUTAMATE CARBOXYPEPTIDASE 2"/>
    <property type="match status" value="1"/>
</dbReference>
<keyword evidence="4" id="KW-0121">Carboxypeptidase</keyword>
<evidence type="ECO:0000256" key="14">
    <source>
        <dbReference type="ARBA" id="ARBA00023136"/>
    </source>
</evidence>
<keyword evidence="10" id="KW-0735">Signal-anchor</keyword>
<dbReference type="InterPro" id="IPR039373">
    <property type="entry name" value="Peptidase_M28B"/>
</dbReference>
<gene>
    <name evidence="22" type="primary">LOC116956822</name>
</gene>
<evidence type="ECO:0000256" key="12">
    <source>
        <dbReference type="ARBA" id="ARBA00022997"/>
    </source>
</evidence>